<evidence type="ECO:0000313" key="2">
    <source>
        <dbReference type="EMBL" id="KDP27417.1"/>
    </source>
</evidence>
<dbReference type="EMBL" id="KK914843">
    <property type="protein sequence ID" value="KDP27417.1"/>
    <property type="molecule type" value="Genomic_DNA"/>
</dbReference>
<sequence>MRLTYTKSLGGPSEPLRMDVPRVISVLWRVESLPPRIRARPKLELVKAWFEGITQLSAHFDHYNDISRYLVMSQRLPDEEVDSYVPPEGAMLEGDRPAGGDAGGILGSDAERASAVGQATAGPAGPNQGDLVQQLVAALRQAAGAVPQAPVAPAPVPVHTPVERLRKYRVEDFMGRRDDDPSAAEF</sequence>
<name>A0A067JU47_JATCU</name>
<accession>A0A067JU47</accession>
<gene>
    <name evidence="2" type="ORF">JCGZ_20245</name>
</gene>
<proteinExistence type="predicted"/>
<feature type="region of interest" description="Disordered" evidence="1">
    <location>
        <begin position="88"/>
        <end position="107"/>
    </location>
</feature>
<dbReference type="Proteomes" id="UP000027138">
    <property type="component" value="Unassembled WGS sequence"/>
</dbReference>
<reference evidence="2 3" key="1">
    <citation type="journal article" date="2014" name="PLoS ONE">
        <title>Global Analysis of Gene Expression Profiles in Physic Nut (Jatropha curcas L.) Seedlings Exposed to Salt Stress.</title>
        <authorList>
            <person name="Zhang L."/>
            <person name="Zhang C."/>
            <person name="Wu P."/>
            <person name="Chen Y."/>
            <person name="Li M."/>
            <person name="Jiang H."/>
            <person name="Wu G."/>
        </authorList>
    </citation>
    <scope>NUCLEOTIDE SEQUENCE [LARGE SCALE GENOMIC DNA]</scope>
    <source>
        <strain evidence="3">cv. GZQX0401</strain>
        <tissue evidence="2">Young leaves</tissue>
    </source>
</reference>
<organism evidence="2 3">
    <name type="scientific">Jatropha curcas</name>
    <name type="common">Barbados nut</name>
    <dbReference type="NCBI Taxonomy" id="180498"/>
    <lineage>
        <taxon>Eukaryota</taxon>
        <taxon>Viridiplantae</taxon>
        <taxon>Streptophyta</taxon>
        <taxon>Embryophyta</taxon>
        <taxon>Tracheophyta</taxon>
        <taxon>Spermatophyta</taxon>
        <taxon>Magnoliopsida</taxon>
        <taxon>eudicotyledons</taxon>
        <taxon>Gunneridae</taxon>
        <taxon>Pentapetalae</taxon>
        <taxon>rosids</taxon>
        <taxon>fabids</taxon>
        <taxon>Malpighiales</taxon>
        <taxon>Euphorbiaceae</taxon>
        <taxon>Crotonoideae</taxon>
        <taxon>Jatropheae</taxon>
        <taxon>Jatropha</taxon>
    </lineage>
</organism>
<protein>
    <submittedName>
        <fullName evidence="2">Uncharacterized protein</fullName>
    </submittedName>
</protein>
<keyword evidence="3" id="KW-1185">Reference proteome</keyword>
<evidence type="ECO:0000313" key="3">
    <source>
        <dbReference type="Proteomes" id="UP000027138"/>
    </source>
</evidence>
<dbReference type="AlphaFoldDB" id="A0A067JU47"/>
<evidence type="ECO:0000256" key="1">
    <source>
        <dbReference type="SAM" id="MobiDB-lite"/>
    </source>
</evidence>